<dbReference type="Proteomes" id="UP000246050">
    <property type="component" value="Unassembled WGS sequence"/>
</dbReference>
<evidence type="ECO:0000313" key="1">
    <source>
        <dbReference type="EMBL" id="PWR13630.1"/>
    </source>
</evidence>
<reference evidence="1 2" key="1">
    <citation type="submission" date="2018-05" db="EMBL/GenBank/DDBJ databases">
        <title>Micromonosporas from Atacama Desert.</title>
        <authorList>
            <person name="Carro L."/>
            <person name="Golinska P."/>
            <person name="Klenk H.-P."/>
            <person name="Goodfellow M."/>
        </authorList>
    </citation>
    <scope>NUCLEOTIDE SEQUENCE [LARGE SCALE GENOMIC DNA]</scope>
    <source>
        <strain evidence="1 2">4G51</strain>
    </source>
</reference>
<dbReference type="Pfam" id="PF06240">
    <property type="entry name" value="COXG"/>
    <property type="match status" value="1"/>
</dbReference>
<dbReference type="InterPro" id="IPR023393">
    <property type="entry name" value="START-like_dom_sf"/>
</dbReference>
<dbReference type="EMBL" id="QGKS01000258">
    <property type="protein sequence ID" value="PWR13630.1"/>
    <property type="molecule type" value="Genomic_DNA"/>
</dbReference>
<dbReference type="AlphaFoldDB" id="A0A317DHG4"/>
<name>A0A317DHG4_9ACTN</name>
<sequence>MKPSVLSTGHHVSLGGLSMKIGSTFTVPVDCERVFELFLDPHTMAACIPGCEELVQVDERHYSGRLVNEIAHVRFNASFSAEIVGLDPPREVRAVLKGEDRRLGSSLKLDAVLGVLPNGNGSEVSYSMEMALWGKLGRMGESIFRRRTAEVEKQFVEKFTQICTGVPIDEVRAGGKAKAVPATGAAPAAAEAGGVAQPVAVVETPLAEQPVPVKKPALVGAVLAFVAWLFGRRRARSGK</sequence>
<gene>
    <name evidence="1" type="ORF">DKT69_20070</name>
</gene>
<dbReference type="PANTHER" id="PTHR38588">
    <property type="entry name" value="BLL0334 PROTEIN"/>
    <property type="match status" value="1"/>
</dbReference>
<accession>A0A317DHG4</accession>
<dbReference type="Gene3D" id="3.30.530.20">
    <property type="match status" value="1"/>
</dbReference>
<evidence type="ECO:0000313" key="2">
    <source>
        <dbReference type="Proteomes" id="UP000246050"/>
    </source>
</evidence>
<dbReference type="PANTHER" id="PTHR38588:SF1">
    <property type="entry name" value="BLL0334 PROTEIN"/>
    <property type="match status" value="1"/>
</dbReference>
<organism evidence="1 2">
    <name type="scientific">Micromonospora sicca</name>
    <dbReference type="NCBI Taxonomy" id="2202420"/>
    <lineage>
        <taxon>Bacteria</taxon>
        <taxon>Bacillati</taxon>
        <taxon>Actinomycetota</taxon>
        <taxon>Actinomycetes</taxon>
        <taxon>Micromonosporales</taxon>
        <taxon>Micromonosporaceae</taxon>
        <taxon>Micromonospora</taxon>
    </lineage>
</organism>
<comment type="caution">
    <text evidence="1">The sequence shown here is derived from an EMBL/GenBank/DDBJ whole genome shotgun (WGS) entry which is preliminary data.</text>
</comment>
<dbReference type="SUPFAM" id="SSF55961">
    <property type="entry name" value="Bet v1-like"/>
    <property type="match status" value="1"/>
</dbReference>
<evidence type="ECO:0008006" key="3">
    <source>
        <dbReference type="Google" id="ProtNLM"/>
    </source>
</evidence>
<dbReference type="InterPro" id="IPR010419">
    <property type="entry name" value="CO_DH_gsu"/>
</dbReference>
<proteinExistence type="predicted"/>
<protein>
    <recommendedName>
        <fullName evidence="3">Carbon monoxide dehydrogenase</fullName>
    </recommendedName>
</protein>